<evidence type="ECO:0000313" key="2">
    <source>
        <dbReference type="EMBL" id="SSY70674.1"/>
    </source>
</evidence>
<keyword evidence="2" id="KW-0347">Helicase</keyword>
<keyword evidence="2" id="KW-0547">Nucleotide-binding</keyword>
<keyword evidence="2" id="KW-0067">ATP-binding</keyword>
<reference evidence="2 3" key="1">
    <citation type="submission" date="2018-06" db="EMBL/GenBank/DDBJ databases">
        <authorList>
            <consortium name="Pathogen Informatics"/>
            <person name="Doyle S."/>
        </authorList>
    </citation>
    <scope>NUCLEOTIDE SEQUENCE [LARGE SCALE GENOMIC DNA]</scope>
    <source>
        <strain evidence="2 3">NCTC10283</strain>
    </source>
</reference>
<dbReference type="GO" id="GO:0004386">
    <property type="term" value="F:helicase activity"/>
    <property type="evidence" value="ECO:0007669"/>
    <property type="project" value="UniProtKB-KW"/>
</dbReference>
<dbReference type="Proteomes" id="UP000254209">
    <property type="component" value="Unassembled WGS sequence"/>
</dbReference>
<evidence type="ECO:0000313" key="3">
    <source>
        <dbReference type="Proteomes" id="UP000254209"/>
    </source>
</evidence>
<dbReference type="Pfam" id="PF06048">
    <property type="entry name" value="DUF927"/>
    <property type="match status" value="1"/>
</dbReference>
<proteinExistence type="predicted"/>
<keyword evidence="2" id="KW-0378">Hydrolase</keyword>
<dbReference type="EMBL" id="UFSO01000002">
    <property type="protein sequence ID" value="SSY70674.1"/>
    <property type="molecule type" value="Genomic_DNA"/>
</dbReference>
<gene>
    <name evidence="2" type="ORF">NCTC10283_00783</name>
</gene>
<keyword evidence="3" id="KW-1185">Reference proteome</keyword>
<dbReference type="InterPro" id="IPR009270">
    <property type="entry name" value="DUF927"/>
</dbReference>
<sequence length="555" mass="61990">MSHNQYFEVNPQGVFCTPIKDNVPQAPIRLSDCIEIIGRGLDEYKNHYRVIQWTDPITYQKEKAVLSMGEIGTSASWLNLQSKGIAILSGKRKRELLSDYLQTECDGAPEFIVCNKAGWNADKSAYILPNGDIISKNHSIQQAIYNGDTSQSHAYTVSGSLNEWKEQIGKYMSDNSRLCLAIGTALAAPLLYLTGEQNGGFHIYGDSSDGKTTVAKVGLSVWGNPQILALSWRGTDLGFSNAALTRNDNFLVLDEIGEANAQTISKTAYSVINGKSKIQANKDGGNRPQSEWRILLFSTGEYALNSYIEKNGGTWEAGQAVRLPSIPASTVHGVFENLHGFKNGAELSNHLQDVVERQYGTVGRAWLSILNSTSTQRIREIQAEFLARLPDELHQGQVGRVAKRFSLVATALEMSRSITGIQQGMGMLMVQKCFDDWLNRTGAGKQEDLKIIKKMADFMQLNADNGRFAQWDAKTTSPHHAGYFREVDYGKSTQYWIVPAVFEQEIFQGIDVQKACQVLCDLGWLKRLDEKRWKHQKRDKGRFYVINGIEIPEKT</sequence>
<name>A0A376BN75_9NEIS</name>
<dbReference type="RefSeq" id="WP_034292930.1">
    <property type="nucleotide sequence ID" value="NZ_CP091519.2"/>
</dbReference>
<protein>
    <submittedName>
        <fullName evidence="2">Superfamily II helicase and inactivated derivatives</fullName>
    </submittedName>
</protein>
<evidence type="ECO:0000259" key="1">
    <source>
        <dbReference type="Pfam" id="PF06048"/>
    </source>
</evidence>
<dbReference type="OrthoDB" id="784829at2"/>
<accession>A0A376BN75</accession>
<dbReference type="STRING" id="1120980.GCA_000745955_01351"/>
<dbReference type="AlphaFoldDB" id="A0A376BN75"/>
<organism evidence="2 3">
    <name type="scientific">Alysiella crassa</name>
    <dbReference type="NCBI Taxonomy" id="153491"/>
    <lineage>
        <taxon>Bacteria</taxon>
        <taxon>Pseudomonadati</taxon>
        <taxon>Pseudomonadota</taxon>
        <taxon>Betaproteobacteria</taxon>
        <taxon>Neisseriales</taxon>
        <taxon>Neisseriaceae</taxon>
        <taxon>Alysiella</taxon>
    </lineage>
</organism>
<feature type="domain" description="DUF927" evidence="1">
    <location>
        <begin position="7"/>
        <end position="289"/>
    </location>
</feature>